<feature type="transmembrane region" description="Helical" evidence="6">
    <location>
        <begin position="94"/>
        <end position="116"/>
    </location>
</feature>
<dbReference type="CDD" id="cd13136">
    <property type="entry name" value="MATE_DinF_like"/>
    <property type="match status" value="1"/>
</dbReference>
<keyword evidence="8" id="KW-1185">Reference proteome</keyword>
<keyword evidence="5 6" id="KW-0472">Membrane</keyword>
<dbReference type="RefSeq" id="WP_090879562.1">
    <property type="nucleotide sequence ID" value="NZ_FMXQ01000010.1"/>
</dbReference>
<feature type="transmembrane region" description="Helical" evidence="6">
    <location>
        <begin position="356"/>
        <end position="378"/>
    </location>
</feature>
<evidence type="ECO:0000313" key="7">
    <source>
        <dbReference type="EMBL" id="SDB52680.1"/>
    </source>
</evidence>
<name>A0A1G6E5T0_9HYPH</name>
<evidence type="ECO:0000256" key="5">
    <source>
        <dbReference type="ARBA" id="ARBA00023136"/>
    </source>
</evidence>
<dbReference type="NCBIfam" id="TIGR00797">
    <property type="entry name" value="matE"/>
    <property type="match status" value="1"/>
</dbReference>
<keyword evidence="4 6" id="KW-1133">Transmembrane helix</keyword>
<dbReference type="OrthoDB" id="9789527at2"/>
<dbReference type="STRING" id="665467.SAMN02982931_04147"/>
<feature type="transmembrane region" description="Helical" evidence="6">
    <location>
        <begin position="315"/>
        <end position="336"/>
    </location>
</feature>
<dbReference type="AlphaFoldDB" id="A0A1G6E5T0"/>
<comment type="subcellular location">
    <subcellularLocation>
        <location evidence="1">Membrane</location>
        <topology evidence="1">Multi-pass membrane protein</topology>
    </subcellularLocation>
</comment>
<feature type="transmembrane region" description="Helical" evidence="6">
    <location>
        <begin position="16"/>
        <end position="36"/>
    </location>
</feature>
<dbReference type="InterPro" id="IPR002528">
    <property type="entry name" value="MATE_fam"/>
</dbReference>
<dbReference type="GO" id="GO:0042910">
    <property type="term" value="F:xenobiotic transmembrane transporter activity"/>
    <property type="evidence" value="ECO:0007669"/>
    <property type="project" value="InterPro"/>
</dbReference>
<feature type="transmembrane region" description="Helical" evidence="6">
    <location>
        <begin position="197"/>
        <end position="218"/>
    </location>
</feature>
<accession>A0A1G6E5T0</accession>
<dbReference type="InterPro" id="IPR044644">
    <property type="entry name" value="DinF-like"/>
</dbReference>
<evidence type="ECO:0000256" key="3">
    <source>
        <dbReference type="ARBA" id="ARBA00022692"/>
    </source>
</evidence>
<gene>
    <name evidence="7" type="ORF">SAMN02982931_04147</name>
</gene>
<dbReference type="GO" id="GO:0015297">
    <property type="term" value="F:antiporter activity"/>
    <property type="evidence" value="ECO:0007669"/>
    <property type="project" value="InterPro"/>
</dbReference>
<evidence type="ECO:0000313" key="8">
    <source>
        <dbReference type="Proteomes" id="UP000199071"/>
    </source>
</evidence>
<dbReference type="PANTHER" id="PTHR42893:SF46">
    <property type="entry name" value="PROTEIN DETOXIFICATION 44, CHLOROPLASTIC"/>
    <property type="match status" value="1"/>
</dbReference>
<dbReference type="PANTHER" id="PTHR42893">
    <property type="entry name" value="PROTEIN DETOXIFICATION 44, CHLOROPLASTIC-RELATED"/>
    <property type="match status" value="1"/>
</dbReference>
<protein>
    <submittedName>
        <fullName evidence="7">Multidrug resistance protein, MATE family</fullName>
    </submittedName>
</protein>
<dbReference type="GO" id="GO:0005886">
    <property type="term" value="C:plasma membrane"/>
    <property type="evidence" value="ECO:0007669"/>
    <property type="project" value="TreeGrafter"/>
</dbReference>
<reference evidence="7 8" key="1">
    <citation type="submission" date="2016-10" db="EMBL/GenBank/DDBJ databases">
        <authorList>
            <person name="de Groot N.N."/>
        </authorList>
    </citation>
    <scope>NUCLEOTIDE SEQUENCE [LARGE SCALE GENOMIC DNA]</scope>
    <source>
        <strain evidence="7 8">ATCC 35022</strain>
    </source>
</reference>
<evidence type="ECO:0000256" key="4">
    <source>
        <dbReference type="ARBA" id="ARBA00022989"/>
    </source>
</evidence>
<organism evidence="7 8">
    <name type="scientific">Bauldia litoralis</name>
    <dbReference type="NCBI Taxonomy" id="665467"/>
    <lineage>
        <taxon>Bacteria</taxon>
        <taxon>Pseudomonadati</taxon>
        <taxon>Pseudomonadota</taxon>
        <taxon>Alphaproteobacteria</taxon>
        <taxon>Hyphomicrobiales</taxon>
        <taxon>Kaistiaceae</taxon>
        <taxon>Bauldia</taxon>
    </lineage>
</organism>
<feature type="transmembrane region" description="Helical" evidence="6">
    <location>
        <begin position="165"/>
        <end position="185"/>
    </location>
</feature>
<sequence length="445" mass="47228">MSTATVRPFEVTHRGVLAIAIPMTLAYLSTPLVGLVDTGVIGQLGDAALIGGIALGAVIFDIVFTTMNFLRSGTTGLTAQAHGAQDRTEVDASFFRALIVAVAIGFAVLALKDVILEVALSLIGGSEAVQAATRTYYGIRVLATPFALINYVILGWLIGLNRAGLALVLQTVLNGVNIGLSLYLVLGLDYGVAGVGWASFAAEAVTAAVGFFIAFGLIERMRMPHRGVILDRGALIRMIAVNRDIMIRSFALLFAFAFFTSQSAAHGDVVLAANQVLMTLFFVGSFFLDGMATAAEQLAGRSVGARYRPAFDRSLKLTVGWGFAIGFAASLVFWIAGPAIIDAMTTNEAVRETARLYLPFAALTPLVGTLAFQMDGVFIGATWSADMRNMMLLSLALYVAIWWMLTPLLGVSGLWIALLVFLGARGLSLLWRTRARAAMAFPGGG</sequence>
<evidence type="ECO:0000256" key="6">
    <source>
        <dbReference type="SAM" id="Phobius"/>
    </source>
</evidence>
<comment type="similarity">
    <text evidence="2">Belongs to the multi antimicrobial extrusion (MATE) (TC 2.A.66.1) family.</text>
</comment>
<keyword evidence="3 6" id="KW-0812">Transmembrane</keyword>
<feature type="transmembrane region" description="Helical" evidence="6">
    <location>
        <begin position="276"/>
        <end position="295"/>
    </location>
</feature>
<evidence type="ECO:0000256" key="1">
    <source>
        <dbReference type="ARBA" id="ARBA00004141"/>
    </source>
</evidence>
<dbReference type="Proteomes" id="UP000199071">
    <property type="component" value="Unassembled WGS sequence"/>
</dbReference>
<dbReference type="EMBL" id="FMXQ01000010">
    <property type="protein sequence ID" value="SDB52680.1"/>
    <property type="molecule type" value="Genomic_DNA"/>
</dbReference>
<evidence type="ECO:0000256" key="2">
    <source>
        <dbReference type="ARBA" id="ARBA00010199"/>
    </source>
</evidence>
<feature type="transmembrane region" description="Helical" evidence="6">
    <location>
        <begin position="136"/>
        <end position="158"/>
    </location>
</feature>
<feature type="transmembrane region" description="Helical" evidence="6">
    <location>
        <begin position="245"/>
        <end position="264"/>
    </location>
</feature>
<feature type="transmembrane region" description="Helical" evidence="6">
    <location>
        <begin position="48"/>
        <end position="70"/>
    </location>
</feature>
<dbReference type="Pfam" id="PF01554">
    <property type="entry name" value="MatE"/>
    <property type="match status" value="2"/>
</dbReference>
<proteinExistence type="inferred from homology"/>